<dbReference type="PANTHER" id="PTHR33091:SF83">
    <property type="entry name" value="SERINE PROTEASE INHIBITOR, POTATO INHIBITOR I-TYPE FAMILY PROTEIN-RELATED"/>
    <property type="match status" value="1"/>
</dbReference>
<dbReference type="PANTHER" id="PTHR33091">
    <property type="entry name" value="PROTEIN, PUTATIVE, EXPRESSED-RELATED"/>
    <property type="match status" value="1"/>
</dbReference>
<evidence type="ECO:0000256" key="3">
    <source>
        <dbReference type="ARBA" id="ARBA00022900"/>
    </source>
</evidence>
<evidence type="ECO:0000313" key="4">
    <source>
        <dbReference type="EMBL" id="KAF2309506.1"/>
    </source>
</evidence>
<name>A0A6A6MBB2_HEVBR</name>
<dbReference type="Proteomes" id="UP000467840">
    <property type="component" value="Chromosome 14"/>
</dbReference>
<accession>A0A6A6MBB2</accession>
<gene>
    <name evidence="4" type="ORF">GH714_003408</name>
</gene>
<proteinExistence type="inferred from homology"/>
<protein>
    <submittedName>
        <fullName evidence="4">Uncharacterized protein</fullName>
    </submittedName>
</protein>
<dbReference type="Pfam" id="PF00280">
    <property type="entry name" value="potato_inhibit"/>
    <property type="match status" value="1"/>
</dbReference>
<organism evidence="4 5">
    <name type="scientific">Hevea brasiliensis</name>
    <name type="common">Para rubber tree</name>
    <name type="synonym">Siphonia brasiliensis</name>
    <dbReference type="NCBI Taxonomy" id="3981"/>
    <lineage>
        <taxon>Eukaryota</taxon>
        <taxon>Viridiplantae</taxon>
        <taxon>Streptophyta</taxon>
        <taxon>Embryophyta</taxon>
        <taxon>Tracheophyta</taxon>
        <taxon>Spermatophyta</taxon>
        <taxon>Magnoliopsida</taxon>
        <taxon>eudicotyledons</taxon>
        <taxon>Gunneridae</taxon>
        <taxon>Pentapetalae</taxon>
        <taxon>rosids</taxon>
        <taxon>fabids</taxon>
        <taxon>Malpighiales</taxon>
        <taxon>Euphorbiaceae</taxon>
        <taxon>Crotonoideae</taxon>
        <taxon>Micrandreae</taxon>
        <taxon>Hevea</taxon>
    </lineage>
</organism>
<sequence length="96" mass="11068">MNFGVDRRMIEDKDSDGELMAASKFSWPELVEANGDSAVATTEQENKNVEAILIREVMPMILDYRLNRIFVWVDENNVVTRTPVIGYTTNMIHYLK</sequence>
<reference evidence="4 5" key="1">
    <citation type="journal article" date="2020" name="Mol. Plant">
        <title>The Chromosome-Based Rubber Tree Genome Provides New Insights into Spurge Genome Evolution and Rubber Biosynthesis.</title>
        <authorList>
            <person name="Liu J."/>
            <person name="Shi C."/>
            <person name="Shi C.C."/>
            <person name="Li W."/>
            <person name="Zhang Q.J."/>
            <person name="Zhang Y."/>
            <person name="Li K."/>
            <person name="Lu H.F."/>
            <person name="Shi C."/>
            <person name="Zhu S.T."/>
            <person name="Xiao Z.Y."/>
            <person name="Nan H."/>
            <person name="Yue Y."/>
            <person name="Zhu X.G."/>
            <person name="Wu Y."/>
            <person name="Hong X.N."/>
            <person name="Fan G.Y."/>
            <person name="Tong Y."/>
            <person name="Zhang D."/>
            <person name="Mao C.L."/>
            <person name="Liu Y.L."/>
            <person name="Hao S.J."/>
            <person name="Liu W.Q."/>
            <person name="Lv M.Q."/>
            <person name="Zhang H.B."/>
            <person name="Liu Y."/>
            <person name="Hu-Tang G.R."/>
            <person name="Wang J.P."/>
            <person name="Wang J.H."/>
            <person name="Sun Y.H."/>
            <person name="Ni S.B."/>
            <person name="Chen W.B."/>
            <person name="Zhang X.C."/>
            <person name="Jiao Y.N."/>
            <person name="Eichler E.E."/>
            <person name="Li G.H."/>
            <person name="Liu X."/>
            <person name="Gao L.Z."/>
        </authorList>
    </citation>
    <scope>NUCLEOTIDE SEQUENCE [LARGE SCALE GENOMIC DNA]</scope>
    <source>
        <strain evidence="5">cv. GT1</strain>
        <tissue evidence="4">Leaf</tissue>
    </source>
</reference>
<dbReference type="GO" id="GO:0004867">
    <property type="term" value="F:serine-type endopeptidase inhibitor activity"/>
    <property type="evidence" value="ECO:0007669"/>
    <property type="project" value="UniProtKB-KW"/>
</dbReference>
<keyword evidence="2" id="KW-0646">Protease inhibitor</keyword>
<keyword evidence="3" id="KW-0722">Serine protease inhibitor</keyword>
<comment type="similarity">
    <text evidence="1">Belongs to the protease inhibitor I13 (potato type I serine protease inhibitor) family.</text>
</comment>
<keyword evidence="5" id="KW-1185">Reference proteome</keyword>
<comment type="caution">
    <text evidence="4">The sequence shown here is derived from an EMBL/GenBank/DDBJ whole genome shotgun (WGS) entry which is preliminary data.</text>
</comment>
<dbReference type="AlphaFoldDB" id="A0A6A6MBB2"/>
<dbReference type="GO" id="GO:0009611">
    <property type="term" value="P:response to wounding"/>
    <property type="evidence" value="ECO:0007669"/>
    <property type="project" value="InterPro"/>
</dbReference>
<evidence type="ECO:0000256" key="1">
    <source>
        <dbReference type="ARBA" id="ARBA00008210"/>
    </source>
</evidence>
<dbReference type="InterPro" id="IPR000864">
    <property type="entry name" value="Prot_inh_pot1"/>
</dbReference>
<evidence type="ECO:0000256" key="2">
    <source>
        <dbReference type="ARBA" id="ARBA00022690"/>
    </source>
</evidence>
<dbReference type="SUPFAM" id="SSF54654">
    <property type="entry name" value="CI-2 family of serine protease inhibitors"/>
    <property type="match status" value="1"/>
</dbReference>
<dbReference type="EMBL" id="JAAGAX010000006">
    <property type="protein sequence ID" value="KAF2309506.1"/>
    <property type="molecule type" value="Genomic_DNA"/>
</dbReference>
<dbReference type="Gene3D" id="3.30.10.10">
    <property type="entry name" value="Trypsin Inhibitor V, subunit A"/>
    <property type="match status" value="1"/>
</dbReference>
<evidence type="ECO:0000313" key="5">
    <source>
        <dbReference type="Proteomes" id="UP000467840"/>
    </source>
</evidence>
<dbReference type="InterPro" id="IPR036354">
    <property type="entry name" value="Prot_inh_pot1_sf"/>
</dbReference>